<evidence type="ECO:0000313" key="3">
    <source>
        <dbReference type="Proteomes" id="UP000054321"/>
    </source>
</evidence>
<dbReference type="AlphaFoldDB" id="A0A0C3C8F0"/>
<dbReference type="Proteomes" id="UP000054321">
    <property type="component" value="Unassembled WGS sequence"/>
</dbReference>
<accession>A0A0C3C8F0</accession>
<reference evidence="3" key="2">
    <citation type="submission" date="2015-01" db="EMBL/GenBank/DDBJ databases">
        <title>Evolutionary Origins and Diversification of the Mycorrhizal Mutualists.</title>
        <authorList>
            <consortium name="DOE Joint Genome Institute"/>
            <consortium name="Mycorrhizal Genomics Consortium"/>
            <person name="Kohler A."/>
            <person name="Kuo A."/>
            <person name="Nagy L.G."/>
            <person name="Floudas D."/>
            <person name="Copeland A."/>
            <person name="Barry K.W."/>
            <person name="Cichocki N."/>
            <person name="Veneault-Fourrey C."/>
            <person name="LaButti K."/>
            <person name="Lindquist E.A."/>
            <person name="Lipzen A."/>
            <person name="Lundell T."/>
            <person name="Morin E."/>
            <person name="Murat C."/>
            <person name="Riley R."/>
            <person name="Ohm R."/>
            <person name="Sun H."/>
            <person name="Tunlid A."/>
            <person name="Henrissat B."/>
            <person name="Grigoriev I.V."/>
            <person name="Hibbett D.S."/>
            <person name="Martin F."/>
        </authorList>
    </citation>
    <scope>NUCLEOTIDE SEQUENCE [LARGE SCALE GENOMIC DNA]</scope>
    <source>
        <strain evidence="3">Zn</strain>
    </source>
</reference>
<keyword evidence="3" id="KW-1185">Reference proteome</keyword>
<evidence type="ECO:0000313" key="2">
    <source>
        <dbReference type="EMBL" id="KIM95168.1"/>
    </source>
</evidence>
<gene>
    <name evidence="2" type="ORF">OIDMADRAFT_21072</name>
</gene>
<protein>
    <submittedName>
        <fullName evidence="2">Uncharacterized protein</fullName>
    </submittedName>
</protein>
<dbReference type="HOGENOM" id="CLU_2334170_0_0_1"/>
<organism evidence="2 3">
    <name type="scientific">Oidiodendron maius (strain Zn)</name>
    <dbReference type="NCBI Taxonomy" id="913774"/>
    <lineage>
        <taxon>Eukaryota</taxon>
        <taxon>Fungi</taxon>
        <taxon>Dikarya</taxon>
        <taxon>Ascomycota</taxon>
        <taxon>Pezizomycotina</taxon>
        <taxon>Leotiomycetes</taxon>
        <taxon>Leotiomycetes incertae sedis</taxon>
        <taxon>Myxotrichaceae</taxon>
        <taxon>Oidiodendron</taxon>
    </lineage>
</organism>
<dbReference type="InParanoid" id="A0A0C3C8F0"/>
<sequence>MRIVKPYTLFTSADSLPSLSILSAPPMLEFRSVSYDLIYRDPHSIIYHCTINASTHSTHCIPSSSLRKFNSTHPAMSMDSDSVLGPSQHQDCAPVPEG</sequence>
<reference evidence="2 3" key="1">
    <citation type="submission" date="2014-04" db="EMBL/GenBank/DDBJ databases">
        <authorList>
            <consortium name="DOE Joint Genome Institute"/>
            <person name="Kuo A."/>
            <person name="Martino E."/>
            <person name="Perotto S."/>
            <person name="Kohler A."/>
            <person name="Nagy L.G."/>
            <person name="Floudas D."/>
            <person name="Copeland A."/>
            <person name="Barry K.W."/>
            <person name="Cichocki N."/>
            <person name="Veneault-Fourrey C."/>
            <person name="LaButti K."/>
            <person name="Lindquist E.A."/>
            <person name="Lipzen A."/>
            <person name="Lundell T."/>
            <person name="Morin E."/>
            <person name="Murat C."/>
            <person name="Sun H."/>
            <person name="Tunlid A."/>
            <person name="Henrissat B."/>
            <person name="Grigoriev I.V."/>
            <person name="Hibbett D.S."/>
            <person name="Martin F."/>
            <person name="Nordberg H.P."/>
            <person name="Cantor M.N."/>
            <person name="Hua S.X."/>
        </authorList>
    </citation>
    <scope>NUCLEOTIDE SEQUENCE [LARGE SCALE GENOMIC DNA]</scope>
    <source>
        <strain evidence="2 3">Zn</strain>
    </source>
</reference>
<evidence type="ECO:0000256" key="1">
    <source>
        <dbReference type="SAM" id="MobiDB-lite"/>
    </source>
</evidence>
<proteinExistence type="predicted"/>
<feature type="region of interest" description="Disordered" evidence="1">
    <location>
        <begin position="71"/>
        <end position="98"/>
    </location>
</feature>
<dbReference type="EMBL" id="KN832887">
    <property type="protein sequence ID" value="KIM95168.1"/>
    <property type="molecule type" value="Genomic_DNA"/>
</dbReference>
<name>A0A0C3C8F0_OIDMZ</name>